<keyword evidence="4 6" id="KW-1133">Transmembrane helix</keyword>
<dbReference type="GO" id="GO:0051301">
    <property type="term" value="P:cell division"/>
    <property type="evidence" value="ECO:0007669"/>
    <property type="project" value="UniProtKB-KW"/>
</dbReference>
<dbReference type="AlphaFoldDB" id="A0A174GKT0"/>
<evidence type="ECO:0000313" key="8">
    <source>
        <dbReference type="Proteomes" id="UP000095651"/>
    </source>
</evidence>
<proteinExistence type="predicted"/>
<keyword evidence="1" id="KW-1003">Cell membrane</keyword>
<evidence type="ECO:0000256" key="5">
    <source>
        <dbReference type="ARBA" id="ARBA00023306"/>
    </source>
</evidence>
<dbReference type="PANTHER" id="PTHR37820:SF1">
    <property type="entry name" value="CELL DIVISION PROTEIN FTSQ"/>
    <property type="match status" value="1"/>
</dbReference>
<organism evidence="7 8">
    <name type="scientific">Hungatella hathewayi</name>
    <dbReference type="NCBI Taxonomy" id="154046"/>
    <lineage>
        <taxon>Bacteria</taxon>
        <taxon>Bacillati</taxon>
        <taxon>Bacillota</taxon>
        <taxon>Clostridia</taxon>
        <taxon>Lachnospirales</taxon>
        <taxon>Lachnospiraceae</taxon>
        <taxon>Hungatella</taxon>
    </lineage>
</organism>
<dbReference type="InterPro" id="IPR050487">
    <property type="entry name" value="FtsQ_DivIB"/>
</dbReference>
<reference evidence="7 8" key="1">
    <citation type="submission" date="2015-09" db="EMBL/GenBank/DDBJ databases">
        <authorList>
            <consortium name="Pathogen Informatics"/>
        </authorList>
    </citation>
    <scope>NUCLEOTIDE SEQUENCE [LARGE SCALE GENOMIC DNA]</scope>
    <source>
        <strain evidence="7 8">2789STDY5608850</strain>
    </source>
</reference>
<keyword evidence="3 6" id="KW-0812">Transmembrane</keyword>
<sequence>MIRPEKSKRRIVIGIVAAVIVLLAVILMSIRITEITVTGNKQYTADELRGLLFQDKWDRNTIYCFYKDHFKEHEQIPFVEDYKIVFQSPTRVEIIVYEKSVVGYVSYMGSYMYFDKDGIIVESSSNKLEGIPWVTGLKFGHIALHQPLPVENTRIFDEILNLTQLLSTHEITVDRIQYDTHGNASLILGDITVYLGSNDQMSGKISELKDQLPVLTGLAGTLYLDTYDEAETATSYRFVKNK</sequence>
<evidence type="ECO:0000256" key="1">
    <source>
        <dbReference type="ARBA" id="ARBA00022475"/>
    </source>
</evidence>
<evidence type="ECO:0000256" key="3">
    <source>
        <dbReference type="ARBA" id="ARBA00022692"/>
    </source>
</evidence>
<dbReference type="EMBL" id="CYZE01000009">
    <property type="protein sequence ID" value="CUO62963.1"/>
    <property type="molecule type" value="Genomic_DNA"/>
</dbReference>
<keyword evidence="6" id="KW-0472">Membrane</keyword>
<keyword evidence="2 7" id="KW-0132">Cell division</keyword>
<protein>
    <submittedName>
        <fullName evidence="7">Cell division protein FtsQ</fullName>
    </submittedName>
</protein>
<evidence type="ECO:0000256" key="4">
    <source>
        <dbReference type="ARBA" id="ARBA00022989"/>
    </source>
</evidence>
<accession>A0A174GKT0</accession>
<dbReference type="PANTHER" id="PTHR37820">
    <property type="entry name" value="CELL DIVISION PROTEIN DIVIB"/>
    <property type="match status" value="1"/>
</dbReference>
<dbReference type="RefSeq" id="WP_055656971.1">
    <property type="nucleotide sequence ID" value="NZ_CABIXC010000009.1"/>
</dbReference>
<feature type="transmembrane region" description="Helical" evidence="6">
    <location>
        <begin position="12"/>
        <end position="32"/>
    </location>
</feature>
<evidence type="ECO:0000256" key="6">
    <source>
        <dbReference type="SAM" id="Phobius"/>
    </source>
</evidence>
<dbReference type="GO" id="GO:0005886">
    <property type="term" value="C:plasma membrane"/>
    <property type="evidence" value="ECO:0007669"/>
    <property type="project" value="TreeGrafter"/>
</dbReference>
<gene>
    <name evidence="7" type="ORF">ERS852407_03409</name>
</gene>
<dbReference type="Proteomes" id="UP000095651">
    <property type="component" value="Unassembled WGS sequence"/>
</dbReference>
<keyword evidence="5" id="KW-0131">Cell cycle</keyword>
<evidence type="ECO:0000256" key="2">
    <source>
        <dbReference type="ARBA" id="ARBA00022618"/>
    </source>
</evidence>
<evidence type="ECO:0000313" key="7">
    <source>
        <dbReference type="EMBL" id="CUO62963.1"/>
    </source>
</evidence>
<name>A0A174GKT0_9FIRM</name>